<protein>
    <submittedName>
        <fullName evidence="11">Flagellar motor protein</fullName>
    </submittedName>
</protein>
<keyword evidence="11" id="KW-0966">Cell projection</keyword>
<keyword evidence="12" id="KW-1185">Reference proteome</keyword>
<feature type="transmembrane region" description="Helical" evidence="8">
    <location>
        <begin position="34"/>
        <end position="60"/>
    </location>
</feature>
<evidence type="ECO:0000256" key="5">
    <source>
        <dbReference type="ARBA" id="ARBA00022989"/>
    </source>
</evidence>
<comment type="subcellular location">
    <subcellularLocation>
        <location evidence="1">Cell membrane</location>
        <topology evidence="1">Multi-pass membrane protein</topology>
    </subcellularLocation>
    <subcellularLocation>
        <location evidence="7">Membrane</location>
        <topology evidence="7">Multi-pass membrane protein</topology>
    </subcellularLocation>
</comment>
<feature type="domain" description="Motility protein A N-terminal" evidence="10">
    <location>
        <begin position="7"/>
        <end position="90"/>
    </location>
</feature>
<dbReference type="RefSeq" id="WP_260792573.1">
    <property type="nucleotide sequence ID" value="NZ_CP093313.1"/>
</dbReference>
<feature type="transmembrane region" description="Helical" evidence="8">
    <location>
        <begin position="5"/>
        <end position="22"/>
    </location>
</feature>
<dbReference type="NCBIfam" id="NF006583">
    <property type="entry name" value="PRK09109.1"/>
    <property type="match status" value="1"/>
</dbReference>
<dbReference type="Pfam" id="PF01618">
    <property type="entry name" value="MotA_ExbB"/>
    <property type="match status" value="1"/>
</dbReference>
<organism evidence="11 12">
    <name type="scientific">Occallatibacter riparius</name>
    <dbReference type="NCBI Taxonomy" id="1002689"/>
    <lineage>
        <taxon>Bacteria</taxon>
        <taxon>Pseudomonadati</taxon>
        <taxon>Acidobacteriota</taxon>
        <taxon>Terriglobia</taxon>
        <taxon>Terriglobales</taxon>
        <taxon>Acidobacteriaceae</taxon>
        <taxon>Occallatibacter</taxon>
    </lineage>
</organism>
<keyword evidence="3 8" id="KW-0812">Transmembrane</keyword>
<dbReference type="InterPro" id="IPR046786">
    <property type="entry name" value="MotA_N"/>
</dbReference>
<feature type="transmembrane region" description="Helical" evidence="8">
    <location>
        <begin position="152"/>
        <end position="170"/>
    </location>
</feature>
<keyword evidence="4" id="KW-0283">Flagellar rotation</keyword>
<dbReference type="AlphaFoldDB" id="A0A9J7BQL9"/>
<dbReference type="KEGG" id="orp:MOP44_22045"/>
<dbReference type="Pfam" id="PF20560">
    <property type="entry name" value="MotA_N"/>
    <property type="match status" value="1"/>
</dbReference>
<comment type="similarity">
    <text evidence="7">Belongs to the exbB/tolQ family.</text>
</comment>
<feature type="domain" description="MotA/TolQ/ExbB proton channel" evidence="9">
    <location>
        <begin position="102"/>
        <end position="221"/>
    </location>
</feature>
<feature type="transmembrane region" description="Helical" evidence="8">
    <location>
        <begin position="182"/>
        <end position="202"/>
    </location>
</feature>
<evidence type="ECO:0000256" key="3">
    <source>
        <dbReference type="ARBA" id="ARBA00022692"/>
    </source>
</evidence>
<evidence type="ECO:0000313" key="12">
    <source>
        <dbReference type="Proteomes" id="UP001059380"/>
    </source>
</evidence>
<dbReference type="Proteomes" id="UP001059380">
    <property type="component" value="Chromosome"/>
</dbReference>
<evidence type="ECO:0000256" key="6">
    <source>
        <dbReference type="ARBA" id="ARBA00023136"/>
    </source>
</evidence>
<keyword evidence="7" id="KW-0813">Transport</keyword>
<keyword evidence="11" id="KW-0969">Cilium</keyword>
<dbReference type="InterPro" id="IPR002898">
    <property type="entry name" value="MotA_ExbB_proton_chnl"/>
</dbReference>
<dbReference type="PANTHER" id="PTHR30433:SF3">
    <property type="entry name" value="MOTILITY PROTEIN A"/>
    <property type="match status" value="1"/>
</dbReference>
<name>A0A9J7BQL9_9BACT</name>
<keyword evidence="7" id="KW-0653">Protein transport</keyword>
<evidence type="ECO:0000259" key="10">
    <source>
        <dbReference type="Pfam" id="PF20560"/>
    </source>
</evidence>
<evidence type="ECO:0000256" key="1">
    <source>
        <dbReference type="ARBA" id="ARBA00004651"/>
    </source>
</evidence>
<gene>
    <name evidence="11" type="ORF">MOP44_22045</name>
</gene>
<sequence>MDKSSIGGVFLAIAGIVAGLLMEGGKISQVLQPTAALIVFGGTFGAVLLQFPMSAVLGAFGRILRIFSAPGKQQDDLLVKQLVGFANKARRSGVVSLDADLETIQDAFLKQAVMLAVDGTEPADLRRIMQVSLDSYAENEDRFPAVFESAGGFSPTIGILGAVLGLIQVMQHLDQIEEVGRGIAVAFVATIYGVGIANLIFLPMAGKMRIRLRDDVKRREMMLEGVISILEGMNPRMLEVKLAGFLDDRRLKKQERAA</sequence>
<evidence type="ECO:0000313" key="11">
    <source>
        <dbReference type="EMBL" id="UWZ83238.1"/>
    </source>
</evidence>
<dbReference type="PANTHER" id="PTHR30433">
    <property type="entry name" value="CHEMOTAXIS PROTEIN MOTA"/>
    <property type="match status" value="1"/>
</dbReference>
<keyword evidence="5 8" id="KW-1133">Transmembrane helix</keyword>
<dbReference type="InterPro" id="IPR047055">
    <property type="entry name" value="MotA-like"/>
</dbReference>
<evidence type="ECO:0000256" key="2">
    <source>
        <dbReference type="ARBA" id="ARBA00022475"/>
    </source>
</evidence>
<evidence type="ECO:0000256" key="7">
    <source>
        <dbReference type="RuleBase" id="RU004057"/>
    </source>
</evidence>
<dbReference type="GO" id="GO:0015031">
    <property type="term" value="P:protein transport"/>
    <property type="evidence" value="ECO:0007669"/>
    <property type="project" value="UniProtKB-KW"/>
</dbReference>
<evidence type="ECO:0000256" key="4">
    <source>
        <dbReference type="ARBA" id="ARBA00022779"/>
    </source>
</evidence>
<evidence type="ECO:0000256" key="8">
    <source>
        <dbReference type="SAM" id="Phobius"/>
    </source>
</evidence>
<proteinExistence type="inferred from homology"/>
<keyword evidence="11" id="KW-0282">Flagellum</keyword>
<dbReference type="EMBL" id="CP093313">
    <property type="protein sequence ID" value="UWZ83238.1"/>
    <property type="molecule type" value="Genomic_DNA"/>
</dbReference>
<dbReference type="GO" id="GO:0006935">
    <property type="term" value="P:chemotaxis"/>
    <property type="evidence" value="ECO:0007669"/>
    <property type="project" value="InterPro"/>
</dbReference>
<evidence type="ECO:0000259" key="9">
    <source>
        <dbReference type="Pfam" id="PF01618"/>
    </source>
</evidence>
<reference evidence="11" key="1">
    <citation type="submission" date="2021-04" db="EMBL/GenBank/DDBJ databases">
        <title>Phylogenetic analysis of Acidobacteriaceae.</title>
        <authorList>
            <person name="Qiu L."/>
            <person name="Zhang Q."/>
        </authorList>
    </citation>
    <scope>NUCLEOTIDE SEQUENCE</scope>
    <source>
        <strain evidence="11">DSM 25168</strain>
    </source>
</reference>
<keyword evidence="6 8" id="KW-0472">Membrane</keyword>
<accession>A0A9J7BQL9</accession>
<keyword evidence="2" id="KW-1003">Cell membrane</keyword>
<dbReference type="GO" id="GO:0071978">
    <property type="term" value="P:bacterial-type flagellum-dependent swarming motility"/>
    <property type="evidence" value="ECO:0007669"/>
    <property type="project" value="InterPro"/>
</dbReference>
<dbReference type="GO" id="GO:0005886">
    <property type="term" value="C:plasma membrane"/>
    <property type="evidence" value="ECO:0007669"/>
    <property type="project" value="UniProtKB-SubCell"/>
</dbReference>